<evidence type="ECO:0000259" key="1">
    <source>
        <dbReference type="PROSITE" id="PS51725"/>
    </source>
</evidence>
<dbReference type="PROSITE" id="PS51725">
    <property type="entry name" value="ABM"/>
    <property type="match status" value="1"/>
</dbReference>
<evidence type="ECO:0000313" key="3">
    <source>
        <dbReference type="Proteomes" id="UP001210678"/>
    </source>
</evidence>
<organism evidence="2 3">
    <name type="scientific">Vibrio algarum</name>
    <dbReference type="NCBI Taxonomy" id="3020714"/>
    <lineage>
        <taxon>Bacteria</taxon>
        <taxon>Pseudomonadati</taxon>
        <taxon>Pseudomonadota</taxon>
        <taxon>Gammaproteobacteria</taxon>
        <taxon>Vibrionales</taxon>
        <taxon>Vibrionaceae</taxon>
        <taxon>Vibrio</taxon>
    </lineage>
</organism>
<name>A0ABT4YT34_9VIBR</name>
<dbReference type="EMBL" id="JAQLOI010000001">
    <property type="protein sequence ID" value="MDB1124711.1"/>
    <property type="molecule type" value="Genomic_DNA"/>
</dbReference>
<feature type="domain" description="ABM" evidence="1">
    <location>
        <begin position="4"/>
        <end position="92"/>
    </location>
</feature>
<dbReference type="InterPro" id="IPR007138">
    <property type="entry name" value="ABM_dom"/>
</dbReference>
<dbReference type="Gene3D" id="3.30.70.100">
    <property type="match status" value="1"/>
</dbReference>
<dbReference type="InterPro" id="IPR050744">
    <property type="entry name" value="AI-2_Isomerase_LsrG"/>
</dbReference>
<protein>
    <submittedName>
        <fullName evidence="2">Quinol monooxygenase</fullName>
    </submittedName>
</protein>
<dbReference type="PANTHER" id="PTHR33336">
    <property type="entry name" value="QUINOL MONOOXYGENASE YGIN-RELATED"/>
    <property type="match status" value="1"/>
</dbReference>
<sequence>MANLTILAKIEAKPGQSEFVKQEVLKLVTPSRQDEGCIEYRLQADNNNDGLFVMFEVWQSSEMLKKHMETEHFQAFVKNTEGKIEPLVVNEMTELA</sequence>
<gene>
    <name evidence="2" type="ORF">PGX00_14060</name>
</gene>
<dbReference type="InterPro" id="IPR011008">
    <property type="entry name" value="Dimeric_a/b-barrel"/>
</dbReference>
<dbReference type="PANTHER" id="PTHR33336:SF3">
    <property type="entry name" value="ABM DOMAIN-CONTAINING PROTEIN"/>
    <property type="match status" value="1"/>
</dbReference>
<dbReference type="RefSeq" id="WP_272137486.1">
    <property type="nucleotide sequence ID" value="NZ_JAQLOI010000001.1"/>
</dbReference>
<dbReference type="SUPFAM" id="SSF54909">
    <property type="entry name" value="Dimeric alpha+beta barrel"/>
    <property type="match status" value="1"/>
</dbReference>
<proteinExistence type="predicted"/>
<dbReference type="GO" id="GO:0004497">
    <property type="term" value="F:monooxygenase activity"/>
    <property type="evidence" value="ECO:0007669"/>
    <property type="project" value="UniProtKB-KW"/>
</dbReference>
<keyword evidence="2" id="KW-0503">Monooxygenase</keyword>
<dbReference type="Pfam" id="PF03992">
    <property type="entry name" value="ABM"/>
    <property type="match status" value="1"/>
</dbReference>
<keyword evidence="2" id="KW-0560">Oxidoreductase</keyword>
<keyword evidence="3" id="KW-1185">Reference proteome</keyword>
<dbReference type="Proteomes" id="UP001210678">
    <property type="component" value="Unassembled WGS sequence"/>
</dbReference>
<reference evidence="2 3" key="1">
    <citation type="submission" date="2023-01" db="EMBL/GenBank/DDBJ databases">
        <title>Vibrio sp. KJ40-1 sp.nov, isolated from marine algae.</title>
        <authorList>
            <person name="Butt M."/>
            <person name="Kim J.M.J."/>
            <person name="Jeon C.O.C."/>
        </authorList>
    </citation>
    <scope>NUCLEOTIDE SEQUENCE [LARGE SCALE GENOMIC DNA]</scope>
    <source>
        <strain evidence="2 3">KJ40-1</strain>
    </source>
</reference>
<accession>A0ABT4YT34</accession>
<comment type="caution">
    <text evidence="2">The sequence shown here is derived from an EMBL/GenBank/DDBJ whole genome shotgun (WGS) entry which is preliminary data.</text>
</comment>
<evidence type="ECO:0000313" key="2">
    <source>
        <dbReference type="EMBL" id="MDB1124711.1"/>
    </source>
</evidence>